<comment type="caution">
    <text evidence="2">The sequence shown here is derived from an EMBL/GenBank/DDBJ whole genome shotgun (WGS) entry which is preliminary data.</text>
</comment>
<dbReference type="GO" id="GO:0030170">
    <property type="term" value="F:pyridoxal phosphate binding"/>
    <property type="evidence" value="ECO:0007669"/>
    <property type="project" value="InterPro"/>
</dbReference>
<dbReference type="RefSeq" id="WP_005351449.1">
    <property type="nucleotide sequence ID" value="NZ_APVG01000017.1"/>
</dbReference>
<dbReference type="InterPro" id="IPR005302">
    <property type="entry name" value="MoCF_Sase_C"/>
</dbReference>
<sequence length="232" mass="25822">MRISLFTGSQAALSPQVASAIAKQPATAPLWCGSTGLQGDQQADTRHHGGVERALHHYPADHYLFWHSWQQSLGLPDPATPWLPGAFGENLSTLGLTEEQVHVGDLFRLGEALVQVSQPRSPCFKLNLRFGYPNFSLTMQLSGRCGWLLRVLEEGWVAPDAELTLVDRGSTLSVKRCADILYNQPRVEQDLRLLAELSTLSPNWRKHASDWLERGTPANWRHRLLGPEDISA</sequence>
<dbReference type="PROSITE" id="PS51340">
    <property type="entry name" value="MOSC"/>
    <property type="match status" value="1"/>
</dbReference>
<dbReference type="PATRIC" id="fig|1268237.3.peg.1602"/>
<dbReference type="InterPro" id="IPR011037">
    <property type="entry name" value="Pyrv_Knase-like_insert_dom_sf"/>
</dbReference>
<dbReference type="EMBL" id="APVG01000017">
    <property type="protein sequence ID" value="ENY72343.1"/>
    <property type="molecule type" value="Genomic_DNA"/>
</dbReference>
<keyword evidence="3" id="KW-1185">Reference proteome</keyword>
<dbReference type="SUPFAM" id="SSF50800">
    <property type="entry name" value="PK beta-barrel domain-like"/>
    <property type="match status" value="1"/>
</dbReference>
<dbReference type="Gene3D" id="2.40.33.20">
    <property type="entry name" value="PK beta-barrel domain-like"/>
    <property type="match status" value="1"/>
</dbReference>
<evidence type="ECO:0000313" key="2">
    <source>
        <dbReference type="EMBL" id="ENY72343.1"/>
    </source>
</evidence>
<proteinExistence type="predicted"/>
<dbReference type="Proteomes" id="UP000023775">
    <property type="component" value="Unassembled WGS sequence"/>
</dbReference>
<reference evidence="2 3" key="1">
    <citation type="journal article" date="2013" name="Genome Announc.">
        <title>Draft Genome Sequence of the Aeromonas diversa Type Strain.</title>
        <authorList>
            <person name="Farfan M."/>
            <person name="Spataro N."/>
            <person name="Sanglas A."/>
            <person name="Albarral V."/>
            <person name="Loren J.G."/>
            <person name="Bosch E."/>
            <person name="Fuste M.C."/>
        </authorList>
    </citation>
    <scope>NUCLEOTIDE SEQUENCE [LARGE SCALE GENOMIC DNA]</scope>
    <source>
        <strain evidence="2 3">2478-85</strain>
    </source>
</reference>
<dbReference type="GO" id="GO:0030151">
    <property type="term" value="F:molybdenum ion binding"/>
    <property type="evidence" value="ECO:0007669"/>
    <property type="project" value="InterPro"/>
</dbReference>
<organism evidence="2 3">
    <name type="scientific">Aeromonas diversa CDC 2478-85</name>
    <dbReference type="NCBI Taxonomy" id="1268237"/>
    <lineage>
        <taxon>Bacteria</taxon>
        <taxon>Pseudomonadati</taxon>
        <taxon>Pseudomonadota</taxon>
        <taxon>Gammaproteobacteria</taxon>
        <taxon>Aeromonadales</taxon>
        <taxon>Aeromonadaceae</taxon>
        <taxon>Aeromonas</taxon>
    </lineage>
</organism>
<evidence type="ECO:0000259" key="1">
    <source>
        <dbReference type="PROSITE" id="PS51340"/>
    </source>
</evidence>
<name>N9VL55_9GAMM</name>
<dbReference type="GO" id="GO:0003824">
    <property type="term" value="F:catalytic activity"/>
    <property type="evidence" value="ECO:0007669"/>
    <property type="project" value="InterPro"/>
</dbReference>
<dbReference type="Pfam" id="PF03475">
    <property type="entry name" value="YiiM_3-alpha"/>
    <property type="match status" value="1"/>
</dbReference>
<evidence type="ECO:0000313" key="3">
    <source>
        <dbReference type="Proteomes" id="UP000023775"/>
    </source>
</evidence>
<dbReference type="PANTHER" id="PTHR30212">
    <property type="entry name" value="PROTEIN YIIM"/>
    <property type="match status" value="1"/>
</dbReference>
<protein>
    <submittedName>
        <fullName evidence="2">Mosc domain-containing protein</fullName>
    </submittedName>
</protein>
<feature type="domain" description="MOSC" evidence="1">
    <location>
        <begin position="24"/>
        <end position="166"/>
    </location>
</feature>
<dbReference type="PANTHER" id="PTHR30212:SF2">
    <property type="entry name" value="PROTEIN YIIM"/>
    <property type="match status" value="1"/>
</dbReference>
<dbReference type="OrthoDB" id="9786134at2"/>
<dbReference type="InterPro" id="IPR052353">
    <property type="entry name" value="Benzoxazolinone_Detox_Enz"/>
</dbReference>
<gene>
    <name evidence="2" type="ORF">G114_08140</name>
</gene>
<dbReference type="Pfam" id="PF03473">
    <property type="entry name" value="MOSC"/>
    <property type="match status" value="1"/>
</dbReference>
<dbReference type="eggNOG" id="COG2258">
    <property type="taxonomic scope" value="Bacteria"/>
</dbReference>
<dbReference type="InterPro" id="IPR005163">
    <property type="entry name" value="Tri_helical_YiiM-like"/>
</dbReference>
<accession>N9VL55</accession>
<dbReference type="AlphaFoldDB" id="N9VL55"/>